<dbReference type="EMBL" id="PQFF01000256">
    <property type="protein sequence ID" value="RHZ69726.1"/>
    <property type="molecule type" value="Genomic_DNA"/>
</dbReference>
<gene>
    <name evidence="2" type="ORF">Glove_279g7</name>
</gene>
<reference evidence="2 3" key="1">
    <citation type="submission" date="2018-08" db="EMBL/GenBank/DDBJ databases">
        <title>Genome and evolution of the arbuscular mycorrhizal fungus Diversispora epigaea (formerly Glomus versiforme) and its bacterial endosymbionts.</title>
        <authorList>
            <person name="Sun X."/>
            <person name="Fei Z."/>
            <person name="Harrison M."/>
        </authorList>
    </citation>
    <scope>NUCLEOTIDE SEQUENCE [LARGE SCALE GENOMIC DNA]</scope>
    <source>
        <strain evidence="2 3">IT104</strain>
    </source>
</reference>
<evidence type="ECO:0000313" key="2">
    <source>
        <dbReference type="EMBL" id="RHZ69726.1"/>
    </source>
</evidence>
<dbReference type="STRING" id="1348612.A0A397I7I8"/>
<evidence type="ECO:0000313" key="3">
    <source>
        <dbReference type="Proteomes" id="UP000266861"/>
    </source>
</evidence>
<organism evidence="2 3">
    <name type="scientific">Diversispora epigaea</name>
    <dbReference type="NCBI Taxonomy" id="1348612"/>
    <lineage>
        <taxon>Eukaryota</taxon>
        <taxon>Fungi</taxon>
        <taxon>Fungi incertae sedis</taxon>
        <taxon>Mucoromycota</taxon>
        <taxon>Glomeromycotina</taxon>
        <taxon>Glomeromycetes</taxon>
        <taxon>Diversisporales</taxon>
        <taxon>Diversisporaceae</taxon>
        <taxon>Diversispora</taxon>
    </lineage>
</organism>
<feature type="transmembrane region" description="Helical" evidence="1">
    <location>
        <begin position="45"/>
        <end position="65"/>
    </location>
</feature>
<accession>A0A397I7I8</accession>
<dbReference type="AlphaFoldDB" id="A0A397I7I8"/>
<evidence type="ECO:0000256" key="1">
    <source>
        <dbReference type="SAM" id="Phobius"/>
    </source>
</evidence>
<dbReference type="Proteomes" id="UP000266861">
    <property type="component" value="Unassembled WGS sequence"/>
</dbReference>
<keyword evidence="1" id="KW-1133">Transmembrane helix</keyword>
<dbReference type="OrthoDB" id="3685at2759"/>
<name>A0A397I7I8_9GLOM</name>
<keyword evidence="1" id="KW-0472">Membrane</keyword>
<protein>
    <submittedName>
        <fullName evidence="2">Uncharacterized protein</fullName>
    </submittedName>
</protein>
<proteinExistence type="predicted"/>
<sequence>MGVCFVGKKKTFSEFLEQYLIGRPGDIKTLDGKIVNIRDNMRTQLVNALGFIMVQVLGGFSILTVF</sequence>
<keyword evidence="3" id="KW-1185">Reference proteome</keyword>
<keyword evidence="1" id="KW-0812">Transmembrane</keyword>
<comment type="caution">
    <text evidence="2">The sequence shown here is derived from an EMBL/GenBank/DDBJ whole genome shotgun (WGS) entry which is preliminary data.</text>
</comment>